<protein>
    <submittedName>
        <fullName evidence="1">Uncharacterized protein</fullName>
    </submittedName>
</protein>
<reference evidence="1" key="2">
    <citation type="journal article" date="2023" name="IMA Fungus">
        <title>Comparative genomic study of the Penicillium genus elucidates a diverse pangenome and 15 lateral gene transfer events.</title>
        <authorList>
            <person name="Petersen C."/>
            <person name="Sorensen T."/>
            <person name="Nielsen M.R."/>
            <person name="Sondergaard T.E."/>
            <person name="Sorensen J.L."/>
            <person name="Fitzpatrick D.A."/>
            <person name="Frisvad J.C."/>
            <person name="Nielsen K.L."/>
        </authorList>
    </citation>
    <scope>NUCLEOTIDE SEQUENCE</scope>
    <source>
        <strain evidence="1">IBT 16125</strain>
    </source>
</reference>
<keyword evidence="2" id="KW-1185">Reference proteome</keyword>
<sequence>MSIGFCVTDTPRSLVIAIGTSHSGSMVWRSTSAMPPRLNEGPMVIGDCIMDNSTVVILGTEHVLLLERKRVDLDDRRSGVWPVLRQRSPEIATIIINPTSVILDISRLGQSGIGNESALTVVDERVRETCAGSTVGAIDRLRVFRGRDSPLSGRNEVAVVADTGHTFWFASIAFELGL</sequence>
<evidence type="ECO:0000313" key="1">
    <source>
        <dbReference type="EMBL" id="KAJ5461454.1"/>
    </source>
</evidence>
<dbReference type="EMBL" id="JAPVEA010000002">
    <property type="protein sequence ID" value="KAJ5461454.1"/>
    <property type="molecule type" value="Genomic_DNA"/>
</dbReference>
<dbReference type="GeneID" id="81596632"/>
<proteinExistence type="predicted"/>
<dbReference type="RefSeq" id="XP_056770496.1">
    <property type="nucleotide sequence ID" value="XM_056906389.1"/>
</dbReference>
<comment type="caution">
    <text evidence="1">The sequence shown here is derived from an EMBL/GenBank/DDBJ whole genome shotgun (WGS) entry which is preliminary data.</text>
</comment>
<reference evidence="1" key="1">
    <citation type="submission" date="2022-12" db="EMBL/GenBank/DDBJ databases">
        <authorList>
            <person name="Petersen C."/>
        </authorList>
    </citation>
    <scope>NUCLEOTIDE SEQUENCE</scope>
    <source>
        <strain evidence="1">IBT 16125</strain>
    </source>
</reference>
<name>A0AAD6G6F7_9EURO</name>
<dbReference type="Proteomes" id="UP001213681">
    <property type="component" value="Unassembled WGS sequence"/>
</dbReference>
<organism evidence="1 2">
    <name type="scientific">Penicillium daleae</name>
    <dbReference type="NCBI Taxonomy" id="63821"/>
    <lineage>
        <taxon>Eukaryota</taxon>
        <taxon>Fungi</taxon>
        <taxon>Dikarya</taxon>
        <taxon>Ascomycota</taxon>
        <taxon>Pezizomycotina</taxon>
        <taxon>Eurotiomycetes</taxon>
        <taxon>Eurotiomycetidae</taxon>
        <taxon>Eurotiales</taxon>
        <taxon>Aspergillaceae</taxon>
        <taxon>Penicillium</taxon>
    </lineage>
</organism>
<accession>A0AAD6G6F7</accession>
<dbReference type="AlphaFoldDB" id="A0AAD6G6F7"/>
<gene>
    <name evidence="1" type="ORF">N7458_003006</name>
</gene>
<evidence type="ECO:0000313" key="2">
    <source>
        <dbReference type="Proteomes" id="UP001213681"/>
    </source>
</evidence>